<evidence type="ECO:0000313" key="2">
    <source>
        <dbReference type="Proteomes" id="UP000183263"/>
    </source>
</evidence>
<protein>
    <submittedName>
        <fullName evidence="1">Uncharacterized protein</fullName>
    </submittedName>
</protein>
<accession>A0A1G8J9C3</accession>
<dbReference type="EMBL" id="FNDN01000006">
    <property type="protein sequence ID" value="SDI27691.1"/>
    <property type="molecule type" value="Genomic_DNA"/>
</dbReference>
<organism evidence="1 2">
    <name type="scientific">Rhodococcus triatomae</name>
    <dbReference type="NCBI Taxonomy" id="300028"/>
    <lineage>
        <taxon>Bacteria</taxon>
        <taxon>Bacillati</taxon>
        <taxon>Actinomycetota</taxon>
        <taxon>Actinomycetes</taxon>
        <taxon>Mycobacteriales</taxon>
        <taxon>Nocardiaceae</taxon>
        <taxon>Rhodococcus</taxon>
    </lineage>
</organism>
<name>A0A1G8J9C3_9NOCA</name>
<proteinExistence type="predicted"/>
<dbReference type="Proteomes" id="UP000183263">
    <property type="component" value="Unassembled WGS sequence"/>
</dbReference>
<dbReference type="Gene3D" id="1.10.10.2390">
    <property type="match status" value="1"/>
</dbReference>
<keyword evidence="2" id="KW-1185">Reference proteome</keyword>
<dbReference type="AlphaFoldDB" id="A0A1G8J9C3"/>
<sequence length="37" mass="4048">MAGVIHEEPTDDLLRVTETLTAAGWPVAAEWDEPTEP</sequence>
<gene>
    <name evidence="1" type="ORF">SAMN05444695_106112</name>
</gene>
<reference evidence="1 2" key="1">
    <citation type="submission" date="2016-10" db="EMBL/GenBank/DDBJ databases">
        <authorList>
            <person name="de Groot N.N."/>
        </authorList>
    </citation>
    <scope>NUCLEOTIDE SEQUENCE [LARGE SCALE GENOMIC DNA]</scope>
    <source>
        <strain evidence="1 2">DSM 44892</strain>
    </source>
</reference>
<evidence type="ECO:0000313" key="1">
    <source>
        <dbReference type="EMBL" id="SDI27691.1"/>
    </source>
</evidence>